<dbReference type="FunCoup" id="A0A2P5HUT3">
    <property type="interactions" value="60"/>
</dbReference>
<dbReference type="AlphaFoldDB" id="A0A2P5HUT3"/>
<keyword evidence="3 6" id="KW-0812">Transmembrane</keyword>
<dbReference type="InterPro" id="IPR020846">
    <property type="entry name" value="MFS_dom"/>
</dbReference>
<feature type="transmembrane region" description="Helical" evidence="6">
    <location>
        <begin position="430"/>
        <end position="455"/>
    </location>
</feature>
<dbReference type="STRING" id="158607.A0A2P5HUT3"/>
<evidence type="ECO:0000256" key="2">
    <source>
        <dbReference type="ARBA" id="ARBA00022448"/>
    </source>
</evidence>
<evidence type="ECO:0000256" key="4">
    <source>
        <dbReference type="ARBA" id="ARBA00022989"/>
    </source>
</evidence>
<feature type="transmembrane region" description="Helical" evidence="6">
    <location>
        <begin position="158"/>
        <end position="179"/>
    </location>
</feature>
<sequence>MASEDLVEFDRRSRNRRLETRLSDTANYAGPNDGNERLAGGEEQLGAVPPAGVTPYCSFPYNIKALIIGMATFSSFISPLSLNIYFPALTPLAMDLDVSVSLINLSITSYQIVQAVAPMFVGDFGDTAGRRPAFIISFIVYCGANVGLAIQTNYIALVVLRCLQSLGGSGTLALCYGVVADVSTTAERGKYMGIVGMGMMAGPALGLLIGGILAQYLTWRSVFWFCFIITALWLVPYILVVPETCRTVVGNGSTTPPAGWNMTMVDLFRSRKSHMSGEKSSGDHASANKRMQWPNPLRTLVIWTHKDMSMLLLFNAMVFTAIFMALTILSTSFVDIYGLNQLQIGLCYLPYGVACGLTTLVQGRILDWNYRRLANRIGFAIDKRGGDDLRHYPIELCRLQLAAPVIATGVVALIGYGWTLEARANLGAPLAMLFLIGLGLVGGHSILNTLIVDLYPQSPATGIAANNLGRCLLSAGGSAVVKLLVQAIGYGWCFTLVGSLLAVFSPLLYLLVIWGPKWREQRRVEVEQGRGGERTP</sequence>
<dbReference type="Proteomes" id="UP000094444">
    <property type="component" value="Unassembled WGS sequence"/>
</dbReference>
<keyword evidence="2" id="KW-0813">Transport</keyword>
<name>A0A2P5HUT3_DIAHE</name>
<dbReference type="PROSITE" id="PS50850">
    <property type="entry name" value="MFS"/>
    <property type="match status" value="1"/>
</dbReference>
<dbReference type="InParanoid" id="A0A2P5HUT3"/>
<comment type="caution">
    <text evidence="8">The sequence shown here is derived from an EMBL/GenBank/DDBJ whole genome shotgun (WGS) entry which is preliminary data.</text>
</comment>
<feature type="transmembrane region" description="Helical" evidence="6">
    <location>
        <begin position="65"/>
        <end position="86"/>
    </location>
</feature>
<proteinExistence type="predicted"/>
<feature type="transmembrane region" description="Helical" evidence="6">
    <location>
        <begin position="348"/>
        <end position="366"/>
    </location>
</feature>
<gene>
    <name evidence="8" type="ORF">DHEL01_v207602</name>
</gene>
<dbReference type="SUPFAM" id="SSF103473">
    <property type="entry name" value="MFS general substrate transporter"/>
    <property type="match status" value="1"/>
</dbReference>
<keyword evidence="9" id="KW-1185">Reference proteome</keyword>
<dbReference type="Pfam" id="PF07690">
    <property type="entry name" value="MFS_1"/>
    <property type="match status" value="1"/>
</dbReference>
<dbReference type="FunFam" id="1.20.1720.10:FF:000009">
    <property type="entry name" value="MFS multidrug transporter"/>
    <property type="match status" value="1"/>
</dbReference>
<accession>A0A2P5HUT3</accession>
<dbReference type="GO" id="GO:0022857">
    <property type="term" value="F:transmembrane transporter activity"/>
    <property type="evidence" value="ECO:0007669"/>
    <property type="project" value="InterPro"/>
</dbReference>
<organism evidence="8 9">
    <name type="scientific">Diaporthe helianthi</name>
    <dbReference type="NCBI Taxonomy" id="158607"/>
    <lineage>
        <taxon>Eukaryota</taxon>
        <taxon>Fungi</taxon>
        <taxon>Dikarya</taxon>
        <taxon>Ascomycota</taxon>
        <taxon>Pezizomycotina</taxon>
        <taxon>Sordariomycetes</taxon>
        <taxon>Sordariomycetidae</taxon>
        <taxon>Diaporthales</taxon>
        <taxon>Diaporthaceae</taxon>
        <taxon>Diaporthe</taxon>
    </lineage>
</organism>
<feature type="transmembrane region" description="Helical" evidence="6">
    <location>
        <begin position="133"/>
        <end position="152"/>
    </location>
</feature>
<feature type="transmembrane region" description="Helical" evidence="6">
    <location>
        <begin position="308"/>
        <end position="328"/>
    </location>
</feature>
<feature type="transmembrane region" description="Helical" evidence="6">
    <location>
        <begin position="494"/>
        <end position="514"/>
    </location>
</feature>
<evidence type="ECO:0000256" key="6">
    <source>
        <dbReference type="SAM" id="Phobius"/>
    </source>
</evidence>
<dbReference type="InterPro" id="IPR036259">
    <property type="entry name" value="MFS_trans_sf"/>
</dbReference>
<dbReference type="PANTHER" id="PTHR23502:SF51">
    <property type="entry name" value="QUINIDINE RESISTANCE PROTEIN 1-RELATED"/>
    <property type="match status" value="1"/>
</dbReference>
<evidence type="ECO:0000259" key="7">
    <source>
        <dbReference type="PROSITE" id="PS50850"/>
    </source>
</evidence>
<dbReference type="PANTHER" id="PTHR23502">
    <property type="entry name" value="MAJOR FACILITATOR SUPERFAMILY"/>
    <property type="match status" value="1"/>
</dbReference>
<feature type="transmembrane region" description="Helical" evidence="6">
    <location>
        <begin position="222"/>
        <end position="241"/>
    </location>
</feature>
<dbReference type="Gene3D" id="1.20.1250.20">
    <property type="entry name" value="MFS general substrate transporter like domains"/>
    <property type="match status" value="1"/>
</dbReference>
<feature type="transmembrane region" description="Helical" evidence="6">
    <location>
        <begin position="98"/>
        <end position="121"/>
    </location>
</feature>
<dbReference type="GO" id="GO:0005886">
    <property type="term" value="C:plasma membrane"/>
    <property type="evidence" value="ECO:0007669"/>
    <property type="project" value="TreeGrafter"/>
</dbReference>
<evidence type="ECO:0000313" key="9">
    <source>
        <dbReference type="Proteomes" id="UP000094444"/>
    </source>
</evidence>
<feature type="domain" description="Major facilitator superfamily (MFS) profile" evidence="7">
    <location>
        <begin position="67"/>
        <end position="517"/>
    </location>
</feature>
<protein>
    <submittedName>
        <fullName evidence="8">MFS transporter</fullName>
    </submittedName>
</protein>
<evidence type="ECO:0000256" key="5">
    <source>
        <dbReference type="ARBA" id="ARBA00023136"/>
    </source>
</evidence>
<dbReference type="Gene3D" id="1.20.1720.10">
    <property type="entry name" value="Multidrug resistance protein D"/>
    <property type="match status" value="1"/>
</dbReference>
<evidence type="ECO:0000256" key="3">
    <source>
        <dbReference type="ARBA" id="ARBA00022692"/>
    </source>
</evidence>
<evidence type="ECO:0000313" key="8">
    <source>
        <dbReference type="EMBL" id="POS74004.1"/>
    </source>
</evidence>
<keyword evidence="4 6" id="KW-1133">Transmembrane helix</keyword>
<dbReference type="EMBL" id="MAVT02000698">
    <property type="protein sequence ID" value="POS74004.1"/>
    <property type="molecule type" value="Genomic_DNA"/>
</dbReference>
<keyword evidence="5 6" id="KW-0472">Membrane</keyword>
<comment type="subcellular location">
    <subcellularLocation>
        <location evidence="1">Membrane</location>
        <topology evidence="1">Multi-pass membrane protein</topology>
    </subcellularLocation>
</comment>
<evidence type="ECO:0000256" key="1">
    <source>
        <dbReference type="ARBA" id="ARBA00004141"/>
    </source>
</evidence>
<feature type="transmembrane region" description="Helical" evidence="6">
    <location>
        <begin position="191"/>
        <end position="216"/>
    </location>
</feature>
<feature type="transmembrane region" description="Helical" evidence="6">
    <location>
        <begin position="399"/>
        <end position="418"/>
    </location>
</feature>
<reference evidence="8" key="1">
    <citation type="submission" date="2017-09" db="EMBL/GenBank/DDBJ databases">
        <title>Polyketide synthases of a Diaporthe helianthi virulent isolate.</title>
        <authorList>
            <person name="Baroncelli R."/>
        </authorList>
    </citation>
    <scope>NUCLEOTIDE SEQUENCE [LARGE SCALE GENOMIC DNA]</scope>
    <source>
        <strain evidence="8">7/96</strain>
    </source>
</reference>
<dbReference type="InterPro" id="IPR011701">
    <property type="entry name" value="MFS"/>
</dbReference>
<dbReference type="OrthoDB" id="440553at2759"/>